<gene>
    <name evidence="2" type="ORF">TorRG33x02_356840</name>
</gene>
<evidence type="ECO:0000256" key="1">
    <source>
        <dbReference type="SAM" id="Phobius"/>
    </source>
</evidence>
<dbReference type="EMBL" id="JXTC01001165">
    <property type="protein sequence ID" value="PON32143.1"/>
    <property type="molecule type" value="Genomic_DNA"/>
</dbReference>
<accession>A0A2P5A6H1</accession>
<dbReference type="Proteomes" id="UP000237000">
    <property type="component" value="Unassembled WGS sequence"/>
</dbReference>
<evidence type="ECO:0000313" key="3">
    <source>
        <dbReference type="Proteomes" id="UP000237000"/>
    </source>
</evidence>
<sequence length="159" mass="18382">MEQLRPEDFQSYVINPNAILHLHLFLYLFWFLNDLYVSEMMCSITFNVDVSNQDVTVFLYVYNVVCHGLKYQETWNFVTTSDRTSGSNSGFQGKVTMWLFIGKTLRREIAVLQSTMCLFIGKHMPSLLLVSFSLCKSPISHHCALEGIRSSNSWKTLYS</sequence>
<keyword evidence="1" id="KW-0472">Membrane</keyword>
<reference evidence="3" key="1">
    <citation type="submission" date="2016-06" db="EMBL/GenBank/DDBJ databases">
        <title>Parallel loss of symbiosis genes in relatives of nitrogen-fixing non-legume Parasponia.</title>
        <authorList>
            <person name="Van Velzen R."/>
            <person name="Holmer R."/>
            <person name="Bu F."/>
            <person name="Rutten L."/>
            <person name="Van Zeijl A."/>
            <person name="Liu W."/>
            <person name="Santuari L."/>
            <person name="Cao Q."/>
            <person name="Sharma T."/>
            <person name="Shen D."/>
            <person name="Roswanjaya Y."/>
            <person name="Wardhani T."/>
            <person name="Kalhor M.S."/>
            <person name="Jansen J."/>
            <person name="Van den Hoogen J."/>
            <person name="Gungor B."/>
            <person name="Hartog M."/>
            <person name="Hontelez J."/>
            <person name="Verver J."/>
            <person name="Yang W.-C."/>
            <person name="Schijlen E."/>
            <person name="Repin R."/>
            <person name="Schilthuizen M."/>
            <person name="Schranz E."/>
            <person name="Heidstra R."/>
            <person name="Miyata K."/>
            <person name="Fedorova E."/>
            <person name="Kohlen W."/>
            <person name="Bisseling T."/>
            <person name="Smit S."/>
            <person name="Geurts R."/>
        </authorList>
    </citation>
    <scope>NUCLEOTIDE SEQUENCE [LARGE SCALE GENOMIC DNA]</scope>
    <source>
        <strain evidence="3">cv. RG33-2</strain>
    </source>
</reference>
<proteinExistence type="predicted"/>
<name>A0A2P5A6H1_TREOI</name>
<comment type="caution">
    <text evidence="2">The sequence shown here is derived from an EMBL/GenBank/DDBJ whole genome shotgun (WGS) entry which is preliminary data.</text>
</comment>
<protein>
    <submittedName>
        <fullName evidence="2">Uncharacterized protein</fullName>
    </submittedName>
</protein>
<organism evidence="2 3">
    <name type="scientific">Trema orientale</name>
    <name type="common">Charcoal tree</name>
    <name type="synonym">Celtis orientalis</name>
    <dbReference type="NCBI Taxonomy" id="63057"/>
    <lineage>
        <taxon>Eukaryota</taxon>
        <taxon>Viridiplantae</taxon>
        <taxon>Streptophyta</taxon>
        <taxon>Embryophyta</taxon>
        <taxon>Tracheophyta</taxon>
        <taxon>Spermatophyta</taxon>
        <taxon>Magnoliopsida</taxon>
        <taxon>eudicotyledons</taxon>
        <taxon>Gunneridae</taxon>
        <taxon>Pentapetalae</taxon>
        <taxon>rosids</taxon>
        <taxon>fabids</taxon>
        <taxon>Rosales</taxon>
        <taxon>Cannabaceae</taxon>
        <taxon>Trema</taxon>
    </lineage>
</organism>
<evidence type="ECO:0000313" key="2">
    <source>
        <dbReference type="EMBL" id="PON32143.1"/>
    </source>
</evidence>
<keyword evidence="3" id="KW-1185">Reference proteome</keyword>
<keyword evidence="1" id="KW-0812">Transmembrane</keyword>
<dbReference type="AlphaFoldDB" id="A0A2P5A6H1"/>
<dbReference type="InParanoid" id="A0A2P5A6H1"/>
<feature type="transmembrane region" description="Helical" evidence="1">
    <location>
        <begin position="12"/>
        <end position="32"/>
    </location>
</feature>
<keyword evidence="1" id="KW-1133">Transmembrane helix</keyword>